<dbReference type="AlphaFoldDB" id="A0AAE3EWN5"/>
<comment type="caution">
    <text evidence="1">The sequence shown here is derived from an EMBL/GenBank/DDBJ whole genome shotgun (WGS) entry which is preliminary data.</text>
</comment>
<sequence length="153" mass="17417">MMKTYKSTICLRLLTATTIFRLPILDNLLQQGLFTLSNTLIYGRIFENTTLVTKGSNIFICSKFYGLNNKYKVSRDTPCGLRYIRSNKKNIKIITLFAGRLPFGERSCPKVSLPVNNMRYLNRCFKSVNLTTPYGNFNSKTALYQPASSFVNG</sequence>
<evidence type="ECO:0000313" key="1">
    <source>
        <dbReference type="EMBL" id="MCG2461499.1"/>
    </source>
</evidence>
<keyword evidence="2" id="KW-1185">Reference proteome</keyword>
<reference evidence="1" key="1">
    <citation type="submission" date="2023-02" db="EMBL/GenBank/DDBJ databases">
        <title>Genome of Flavobacteriaceae gen. nov. sp. strain F89.</title>
        <authorList>
            <person name="Wang Y."/>
        </authorList>
    </citation>
    <scope>NUCLEOTIDE SEQUENCE</scope>
    <source>
        <strain evidence="1">F89</strain>
    </source>
</reference>
<dbReference type="EMBL" id="JAIRBC010000016">
    <property type="protein sequence ID" value="MCG2461499.1"/>
    <property type="molecule type" value="Genomic_DNA"/>
</dbReference>
<dbReference type="Proteomes" id="UP001200642">
    <property type="component" value="Unassembled WGS sequence"/>
</dbReference>
<dbReference type="RefSeq" id="WP_317902641.1">
    <property type="nucleotide sequence ID" value="NZ_JAIRBC010000016.1"/>
</dbReference>
<protein>
    <submittedName>
        <fullName evidence="1">Uncharacterized protein</fullName>
    </submittedName>
</protein>
<accession>A0AAE3EWN5</accession>
<organism evidence="1 2">
    <name type="scientific">Cerina litoralis</name>
    <dbReference type="NCBI Taxonomy" id="2874477"/>
    <lineage>
        <taxon>Bacteria</taxon>
        <taxon>Pseudomonadati</taxon>
        <taxon>Bacteroidota</taxon>
        <taxon>Flavobacteriia</taxon>
        <taxon>Flavobacteriales</taxon>
        <taxon>Flavobacteriaceae</taxon>
        <taxon>Cerina</taxon>
    </lineage>
</organism>
<evidence type="ECO:0000313" key="2">
    <source>
        <dbReference type="Proteomes" id="UP001200642"/>
    </source>
</evidence>
<gene>
    <name evidence="1" type="ORF">K8352_12120</name>
</gene>
<name>A0AAE3EWN5_9FLAO</name>
<proteinExistence type="predicted"/>